<evidence type="ECO:0000313" key="2">
    <source>
        <dbReference type="EMBL" id="CAF4239951.1"/>
    </source>
</evidence>
<dbReference type="Proteomes" id="UP000663836">
    <property type="component" value="Unassembled WGS sequence"/>
</dbReference>
<evidence type="ECO:0000256" key="1">
    <source>
        <dbReference type="SAM" id="MobiDB-lite"/>
    </source>
</evidence>
<comment type="caution">
    <text evidence="2">The sequence shown here is derived from an EMBL/GenBank/DDBJ whole genome shotgun (WGS) entry which is preliminary data.</text>
</comment>
<dbReference type="EMBL" id="CAJOBD010020298">
    <property type="protein sequence ID" value="CAF4239951.1"/>
    <property type="molecule type" value="Genomic_DNA"/>
</dbReference>
<dbReference type="AlphaFoldDB" id="A0A820DY36"/>
<organism evidence="2 3">
    <name type="scientific">Rotaria sordida</name>
    <dbReference type="NCBI Taxonomy" id="392033"/>
    <lineage>
        <taxon>Eukaryota</taxon>
        <taxon>Metazoa</taxon>
        <taxon>Spiralia</taxon>
        <taxon>Gnathifera</taxon>
        <taxon>Rotifera</taxon>
        <taxon>Eurotatoria</taxon>
        <taxon>Bdelloidea</taxon>
        <taxon>Philodinida</taxon>
        <taxon>Philodinidae</taxon>
        <taxon>Rotaria</taxon>
    </lineage>
</organism>
<sequence length="48" mass="5101">STSEMALQIMGRYSNPPPSEIPTTADFRNTIMAIVGNCGISLQSDVVS</sequence>
<protein>
    <submittedName>
        <fullName evidence="2">Uncharacterized protein</fullName>
    </submittedName>
</protein>
<evidence type="ECO:0000313" key="3">
    <source>
        <dbReference type="Proteomes" id="UP000663836"/>
    </source>
</evidence>
<accession>A0A820DY36</accession>
<name>A0A820DY36_9BILA</name>
<reference evidence="2" key="1">
    <citation type="submission" date="2021-02" db="EMBL/GenBank/DDBJ databases">
        <authorList>
            <person name="Nowell W R."/>
        </authorList>
    </citation>
    <scope>NUCLEOTIDE SEQUENCE</scope>
</reference>
<feature type="non-terminal residue" evidence="2">
    <location>
        <position position="1"/>
    </location>
</feature>
<proteinExistence type="predicted"/>
<feature type="region of interest" description="Disordered" evidence="1">
    <location>
        <begin position="1"/>
        <end position="20"/>
    </location>
</feature>
<gene>
    <name evidence="2" type="ORF">JBS370_LOCUS38266</name>
</gene>